<dbReference type="Pfam" id="PF07295">
    <property type="entry name" value="DUF1451"/>
    <property type="match status" value="1"/>
</dbReference>
<reference evidence="4" key="1">
    <citation type="submission" date="2023-07" db="EMBL/GenBank/DDBJ databases">
        <title>Conexibacter stalactiti sp. nov., isolated from stalactites in a lava cave and emended description of the genus Conexibacter.</title>
        <authorList>
            <person name="Lee S.D."/>
        </authorList>
    </citation>
    <scope>NUCLEOTIDE SEQUENCE [LARGE SCALE GENOMIC DNA]</scope>
    <source>
        <strain evidence="4">KCTC 39840</strain>
    </source>
</reference>
<accession>A0ABU4HLM9</accession>
<evidence type="ECO:0000313" key="4">
    <source>
        <dbReference type="Proteomes" id="UP001284601"/>
    </source>
</evidence>
<dbReference type="Pfam" id="PF00498">
    <property type="entry name" value="FHA"/>
    <property type="match status" value="1"/>
</dbReference>
<comment type="caution">
    <text evidence="3">The sequence shown here is derived from an EMBL/GenBank/DDBJ whole genome shotgun (WGS) entry which is preliminary data.</text>
</comment>
<dbReference type="InterPro" id="IPR009912">
    <property type="entry name" value="DUF1451"/>
</dbReference>
<organism evidence="3 4">
    <name type="scientific">Conexibacter stalactiti</name>
    <dbReference type="NCBI Taxonomy" id="1940611"/>
    <lineage>
        <taxon>Bacteria</taxon>
        <taxon>Bacillati</taxon>
        <taxon>Actinomycetota</taxon>
        <taxon>Thermoleophilia</taxon>
        <taxon>Solirubrobacterales</taxon>
        <taxon>Conexibacteraceae</taxon>
        <taxon>Conexibacter</taxon>
    </lineage>
</organism>
<dbReference type="InterPro" id="IPR008984">
    <property type="entry name" value="SMAD_FHA_dom_sf"/>
</dbReference>
<dbReference type="PANTHER" id="PTHR23308">
    <property type="entry name" value="NUCLEAR INHIBITOR OF PROTEIN PHOSPHATASE-1"/>
    <property type="match status" value="1"/>
</dbReference>
<name>A0ABU4HLM9_9ACTN</name>
<dbReference type="PROSITE" id="PS50006">
    <property type="entry name" value="FHA_DOMAIN"/>
    <property type="match status" value="1"/>
</dbReference>
<sequence>MQAHTSGTLAGTGTFRCVECDYVVSLAAADSLPPCPSCGGAQYVRASLFTSQNPSADTVPEHMERTATAWLDGVRTRLDEAGQYLAYEEDGEAVVHELTREWTRIGRSLAADVRFDDPTVSRRHALVVRRADGVRVLDDRSLNGVFVNGERVEWHTLRDGDELVVGRHHLYFVDVPAVSGTREFSAVQQPQPA</sequence>
<dbReference type="CDD" id="cd00060">
    <property type="entry name" value="FHA"/>
    <property type="match status" value="1"/>
</dbReference>
<dbReference type="InterPro" id="IPR000253">
    <property type="entry name" value="FHA_dom"/>
</dbReference>
<dbReference type="SUPFAM" id="SSF49879">
    <property type="entry name" value="SMAD/FHA domain"/>
    <property type="match status" value="1"/>
</dbReference>
<dbReference type="RefSeq" id="WP_318596468.1">
    <property type="nucleotide sequence ID" value="NZ_JAWSTH010000013.1"/>
</dbReference>
<dbReference type="SMART" id="SM00240">
    <property type="entry name" value="FHA"/>
    <property type="match status" value="1"/>
</dbReference>
<evidence type="ECO:0000259" key="2">
    <source>
        <dbReference type="PROSITE" id="PS50006"/>
    </source>
</evidence>
<dbReference type="Proteomes" id="UP001284601">
    <property type="component" value="Unassembled WGS sequence"/>
</dbReference>
<feature type="domain" description="FHA" evidence="2">
    <location>
        <begin position="103"/>
        <end position="152"/>
    </location>
</feature>
<proteinExistence type="predicted"/>
<keyword evidence="4" id="KW-1185">Reference proteome</keyword>
<gene>
    <name evidence="3" type="ORF">R7226_07660</name>
</gene>
<protein>
    <submittedName>
        <fullName evidence="3">FHA domain-containing protein</fullName>
    </submittedName>
</protein>
<dbReference type="Gene3D" id="2.60.200.20">
    <property type="match status" value="1"/>
</dbReference>
<dbReference type="InterPro" id="IPR050923">
    <property type="entry name" value="Cell_Proc_Reg/RNA_Proc"/>
</dbReference>
<evidence type="ECO:0000256" key="1">
    <source>
        <dbReference type="ARBA" id="ARBA00022553"/>
    </source>
</evidence>
<evidence type="ECO:0000313" key="3">
    <source>
        <dbReference type="EMBL" id="MDW5594206.1"/>
    </source>
</evidence>
<keyword evidence="1" id="KW-0597">Phosphoprotein</keyword>
<dbReference type="EMBL" id="JAWSTH010000013">
    <property type="protein sequence ID" value="MDW5594206.1"/>
    <property type="molecule type" value="Genomic_DNA"/>
</dbReference>